<proteinExistence type="predicted"/>
<dbReference type="EMBL" id="JACASE010000005">
    <property type="protein sequence ID" value="KAF6466066.1"/>
    <property type="molecule type" value="Genomic_DNA"/>
</dbReference>
<feature type="compositionally biased region" description="Gly residues" evidence="1">
    <location>
        <begin position="50"/>
        <end position="66"/>
    </location>
</feature>
<feature type="compositionally biased region" description="Pro residues" evidence="1">
    <location>
        <begin position="30"/>
        <end position="40"/>
    </location>
</feature>
<evidence type="ECO:0000313" key="3">
    <source>
        <dbReference type="Proteomes" id="UP000593571"/>
    </source>
</evidence>
<sequence length="190" mass="19998">MASRALGSQEGALPTSALLPQAQPGSARPRAPPPSFPPRSCPMEQPGCSEGLGGHGLAPKVGGGRGAPRQGGPSPPSPAPLLHLVSPLDQTRNKENVWNLSCCLLFLFLTGQGPSPHGQDVAQPPSLQERVDSCLGPGRCQRWAGGCTLPPSRHRKRSPGFDSVSSEDFISFLKTLKNKPMSACHRPSFL</sequence>
<accession>A0A7J8H1C7</accession>
<dbReference type="AlphaFoldDB" id="A0A7J8H1C7"/>
<organism evidence="2 3">
    <name type="scientific">Rousettus aegyptiacus</name>
    <name type="common">Egyptian fruit bat</name>
    <name type="synonym">Pteropus aegyptiacus</name>
    <dbReference type="NCBI Taxonomy" id="9407"/>
    <lineage>
        <taxon>Eukaryota</taxon>
        <taxon>Metazoa</taxon>
        <taxon>Chordata</taxon>
        <taxon>Craniata</taxon>
        <taxon>Vertebrata</taxon>
        <taxon>Euteleostomi</taxon>
        <taxon>Mammalia</taxon>
        <taxon>Eutheria</taxon>
        <taxon>Laurasiatheria</taxon>
        <taxon>Chiroptera</taxon>
        <taxon>Yinpterochiroptera</taxon>
        <taxon>Pteropodoidea</taxon>
        <taxon>Pteropodidae</taxon>
        <taxon>Rousettinae</taxon>
        <taxon>Rousettus</taxon>
    </lineage>
</organism>
<evidence type="ECO:0000313" key="2">
    <source>
        <dbReference type="EMBL" id="KAF6466066.1"/>
    </source>
</evidence>
<comment type="caution">
    <text evidence="2">The sequence shown here is derived from an EMBL/GenBank/DDBJ whole genome shotgun (WGS) entry which is preliminary data.</text>
</comment>
<protein>
    <submittedName>
        <fullName evidence="2">Uncharacterized protein</fullName>
    </submittedName>
</protein>
<dbReference type="Proteomes" id="UP000593571">
    <property type="component" value="Unassembled WGS sequence"/>
</dbReference>
<name>A0A7J8H1C7_ROUAE</name>
<reference evidence="2 3" key="1">
    <citation type="journal article" date="2020" name="Nature">
        <title>Six reference-quality genomes reveal evolution of bat adaptations.</title>
        <authorList>
            <person name="Jebb D."/>
            <person name="Huang Z."/>
            <person name="Pippel M."/>
            <person name="Hughes G.M."/>
            <person name="Lavrichenko K."/>
            <person name="Devanna P."/>
            <person name="Winkler S."/>
            <person name="Jermiin L.S."/>
            <person name="Skirmuntt E.C."/>
            <person name="Katzourakis A."/>
            <person name="Burkitt-Gray L."/>
            <person name="Ray D.A."/>
            <person name="Sullivan K.A.M."/>
            <person name="Roscito J.G."/>
            <person name="Kirilenko B.M."/>
            <person name="Davalos L.M."/>
            <person name="Corthals A.P."/>
            <person name="Power M.L."/>
            <person name="Jones G."/>
            <person name="Ransome R.D."/>
            <person name="Dechmann D.K.N."/>
            <person name="Locatelli A.G."/>
            <person name="Puechmaille S.J."/>
            <person name="Fedrigo O."/>
            <person name="Jarvis E.D."/>
            <person name="Hiller M."/>
            <person name="Vernes S.C."/>
            <person name="Myers E.W."/>
            <person name="Teeling E.C."/>
        </authorList>
    </citation>
    <scope>NUCLEOTIDE SEQUENCE [LARGE SCALE GENOMIC DNA]</scope>
    <source>
        <strain evidence="2">MRouAeg1</strain>
        <tissue evidence="2">Muscle</tissue>
    </source>
</reference>
<keyword evidence="3" id="KW-1185">Reference proteome</keyword>
<feature type="region of interest" description="Disordered" evidence="1">
    <location>
        <begin position="1"/>
        <end position="82"/>
    </location>
</feature>
<feature type="compositionally biased region" description="Low complexity" evidence="1">
    <location>
        <begin position="20"/>
        <end position="29"/>
    </location>
</feature>
<gene>
    <name evidence="2" type="ORF">HJG63_011386</name>
</gene>
<evidence type="ECO:0000256" key="1">
    <source>
        <dbReference type="SAM" id="MobiDB-lite"/>
    </source>
</evidence>